<dbReference type="EMBL" id="JBHSIV010000001">
    <property type="protein sequence ID" value="MFC5060679.1"/>
    <property type="molecule type" value="Genomic_DNA"/>
</dbReference>
<feature type="transmembrane region" description="Helical" evidence="1">
    <location>
        <begin position="57"/>
        <end position="77"/>
    </location>
</feature>
<keyword evidence="1" id="KW-0472">Membrane</keyword>
<dbReference type="RefSeq" id="WP_378034034.1">
    <property type="nucleotide sequence ID" value="NZ_JBHSIV010000001.1"/>
</dbReference>
<evidence type="ECO:0000313" key="2">
    <source>
        <dbReference type="EMBL" id="MFC5060679.1"/>
    </source>
</evidence>
<evidence type="ECO:0008006" key="4">
    <source>
        <dbReference type="Google" id="ProtNLM"/>
    </source>
</evidence>
<reference evidence="3" key="1">
    <citation type="journal article" date="2019" name="Int. J. Syst. Evol. Microbiol.">
        <title>The Global Catalogue of Microorganisms (GCM) 10K type strain sequencing project: providing services to taxonomists for standard genome sequencing and annotation.</title>
        <authorList>
            <consortium name="The Broad Institute Genomics Platform"/>
            <consortium name="The Broad Institute Genome Sequencing Center for Infectious Disease"/>
            <person name="Wu L."/>
            <person name="Ma J."/>
        </authorList>
    </citation>
    <scope>NUCLEOTIDE SEQUENCE [LARGE SCALE GENOMIC DNA]</scope>
    <source>
        <strain evidence="3">CGMCC 4.7093</strain>
    </source>
</reference>
<protein>
    <recommendedName>
        <fullName evidence="4">Integral membrane protein</fullName>
    </recommendedName>
</protein>
<feature type="transmembrane region" description="Helical" evidence="1">
    <location>
        <begin position="84"/>
        <end position="103"/>
    </location>
</feature>
<comment type="caution">
    <text evidence="2">The sequence shown here is derived from an EMBL/GenBank/DDBJ whole genome shotgun (WGS) entry which is preliminary data.</text>
</comment>
<accession>A0ABV9YE63</accession>
<gene>
    <name evidence="2" type="ORF">ACFPBZ_00535</name>
</gene>
<feature type="transmembrane region" description="Helical" evidence="1">
    <location>
        <begin position="109"/>
        <end position="132"/>
    </location>
</feature>
<organism evidence="2 3">
    <name type="scientific">Actinomycetospora atypica</name>
    <dbReference type="NCBI Taxonomy" id="1290095"/>
    <lineage>
        <taxon>Bacteria</taxon>
        <taxon>Bacillati</taxon>
        <taxon>Actinomycetota</taxon>
        <taxon>Actinomycetes</taxon>
        <taxon>Pseudonocardiales</taxon>
        <taxon>Pseudonocardiaceae</taxon>
        <taxon>Actinomycetospora</taxon>
    </lineage>
</organism>
<keyword evidence="1" id="KW-1133">Transmembrane helix</keyword>
<evidence type="ECO:0000256" key="1">
    <source>
        <dbReference type="SAM" id="Phobius"/>
    </source>
</evidence>
<keyword evidence="3" id="KW-1185">Reference proteome</keyword>
<name>A0ABV9YE63_9PSEU</name>
<feature type="transmembrane region" description="Helical" evidence="1">
    <location>
        <begin position="20"/>
        <end position="37"/>
    </location>
</feature>
<keyword evidence="1" id="KW-0812">Transmembrane</keyword>
<dbReference type="Proteomes" id="UP001595947">
    <property type="component" value="Unassembled WGS sequence"/>
</dbReference>
<proteinExistence type="predicted"/>
<evidence type="ECO:0000313" key="3">
    <source>
        <dbReference type="Proteomes" id="UP001595947"/>
    </source>
</evidence>
<sequence length="138" mass="14489">MAHTTGTVPAQRTSDPILTTFRVFAVLTVVTLLWQFVTAGEFIGPAGDESWEAPHATGAIVLHVVAGITTIAAFALWKLRGAALWPAVTALVVFVLSFVQAYFGMSSTMWIHVPGASILTIGAVAVAVAAFLPVARGR</sequence>